<evidence type="ECO:0000313" key="6">
    <source>
        <dbReference type="Proteomes" id="UP000700596"/>
    </source>
</evidence>
<dbReference type="GO" id="GO:0071356">
    <property type="term" value="P:cellular response to tumor necrosis factor"/>
    <property type="evidence" value="ECO:0007669"/>
    <property type="project" value="TreeGrafter"/>
</dbReference>
<dbReference type="PANTHER" id="PTHR46680">
    <property type="entry name" value="NF-KAPPA-B INHIBITOR ALPHA"/>
    <property type="match status" value="1"/>
</dbReference>
<gene>
    <name evidence="5" type="ORF">B0J11DRAFT_591126</name>
</gene>
<keyword evidence="6" id="KW-1185">Reference proteome</keyword>
<keyword evidence="2 3" id="KW-0040">ANK repeat</keyword>
<keyword evidence="1" id="KW-0677">Repeat</keyword>
<feature type="repeat" description="ANK" evidence="3">
    <location>
        <begin position="463"/>
        <end position="495"/>
    </location>
</feature>
<evidence type="ECO:0000256" key="3">
    <source>
        <dbReference type="PROSITE-ProRule" id="PRU00023"/>
    </source>
</evidence>
<dbReference type="AlphaFoldDB" id="A0A9P9DGH5"/>
<dbReference type="GO" id="GO:0051059">
    <property type="term" value="F:NF-kappaB binding"/>
    <property type="evidence" value="ECO:0007669"/>
    <property type="project" value="TreeGrafter"/>
</dbReference>
<dbReference type="PANTHER" id="PTHR46680:SF3">
    <property type="entry name" value="NF-KAPPA-B INHIBITOR CACTUS"/>
    <property type="match status" value="1"/>
</dbReference>
<dbReference type="SUPFAM" id="SSF48403">
    <property type="entry name" value="Ankyrin repeat"/>
    <property type="match status" value="1"/>
</dbReference>
<dbReference type="Proteomes" id="UP000700596">
    <property type="component" value="Unassembled WGS sequence"/>
</dbReference>
<proteinExistence type="predicted"/>
<reference evidence="5" key="1">
    <citation type="journal article" date="2021" name="Nat. Commun.">
        <title>Genetic determinants of endophytism in the Arabidopsis root mycobiome.</title>
        <authorList>
            <person name="Mesny F."/>
            <person name="Miyauchi S."/>
            <person name="Thiergart T."/>
            <person name="Pickel B."/>
            <person name="Atanasova L."/>
            <person name="Karlsson M."/>
            <person name="Huettel B."/>
            <person name="Barry K.W."/>
            <person name="Haridas S."/>
            <person name="Chen C."/>
            <person name="Bauer D."/>
            <person name="Andreopoulos W."/>
            <person name="Pangilinan J."/>
            <person name="LaButti K."/>
            <person name="Riley R."/>
            <person name="Lipzen A."/>
            <person name="Clum A."/>
            <person name="Drula E."/>
            <person name="Henrissat B."/>
            <person name="Kohler A."/>
            <person name="Grigoriev I.V."/>
            <person name="Martin F.M."/>
            <person name="Hacquard S."/>
        </authorList>
    </citation>
    <scope>NUCLEOTIDE SEQUENCE</scope>
    <source>
        <strain evidence="5">MPI-CAGE-CH-0243</strain>
    </source>
</reference>
<dbReference type="Pfam" id="PF12796">
    <property type="entry name" value="Ank_2"/>
    <property type="match status" value="2"/>
</dbReference>
<keyword evidence="4" id="KW-0175">Coiled coil</keyword>
<evidence type="ECO:0000256" key="1">
    <source>
        <dbReference type="ARBA" id="ARBA00022737"/>
    </source>
</evidence>
<dbReference type="EMBL" id="JAGMWT010000012">
    <property type="protein sequence ID" value="KAH7118733.1"/>
    <property type="molecule type" value="Genomic_DNA"/>
</dbReference>
<comment type="caution">
    <text evidence="5">The sequence shown here is derived from an EMBL/GenBank/DDBJ whole genome shotgun (WGS) entry which is preliminary data.</text>
</comment>
<accession>A0A9P9DGH5</accession>
<dbReference type="GO" id="GO:0005829">
    <property type="term" value="C:cytosol"/>
    <property type="evidence" value="ECO:0007669"/>
    <property type="project" value="TreeGrafter"/>
</dbReference>
<evidence type="ECO:0000256" key="2">
    <source>
        <dbReference type="ARBA" id="ARBA00023043"/>
    </source>
</evidence>
<dbReference type="InterPro" id="IPR002110">
    <property type="entry name" value="Ankyrin_rpt"/>
</dbReference>
<sequence>MDPFSIVIVVRSLLKELEQFRARLNPTAELLMLINSLTDLQVVLVTVQECANTLRESQLPASQQSHRAIIEALSKVQSPVDRLSEFIWNKILVKGNGISKLSLNHSKKSKLEECRIAIQEARRNLQTAMISANLRHTPTLLSIIEEASITRNDHHAKITASLEEIITLITTSKHPNGTDINAEHSSKFRNTHSRPCSTFNAAEIVDKRKFPLTDFNSHLCITTSIPVNSCPPFCRCQCHVRTQYRTPRWLSAVCGTLIYSSNINLSSGERRCNSKTCIRSRPSSTARFTYYFPTYIIKSAMVYSTWSNLSGKNSSWVIRMPREAPCTSPCWGYIYRGDENGIKQLLLRREMSPYDFQRGGASVLSMTVECGNLAICALLSAEGADWNLADELGFTPADKAWQAILGLEASNSFAIQLTSLVDPEDSHDLVLGSLHRIVLGLSSASLEQQLELDATRIDDQDWIGMTALMWAAARADHRAVEILLCHGADVYLSSREGRTALHYAASAASAPCVKRLLTAKANPCVVDCRGYNPLHITVTNMFSQDDMDATVEALVVVGAVTMTQRSLAGWTPLNLAIATENAQGIRSLAKHGSNIHGIDTKQPTALEYAIYNNRYRSLKILCDLNVSTSWPTPSLFDSNVLLIAAEHGTWITMNILTNSQLPRLNYDLRIVTYLFKRRKHLLYGELPEHVTSNEHEWDALQTLLERKGNRIDTLVLVEEANVDWESSQGLEEGCRIGEHDIDMIDCEGTEEAENVGNDVFVDALEDLVQM</sequence>
<evidence type="ECO:0000313" key="5">
    <source>
        <dbReference type="EMBL" id="KAH7118733.1"/>
    </source>
</evidence>
<dbReference type="InterPro" id="IPR051070">
    <property type="entry name" value="NF-kappa-B_inhibitor"/>
</dbReference>
<feature type="repeat" description="ANK" evidence="3">
    <location>
        <begin position="568"/>
        <end position="600"/>
    </location>
</feature>
<dbReference type="SMART" id="SM00248">
    <property type="entry name" value="ANK"/>
    <property type="match status" value="7"/>
</dbReference>
<evidence type="ECO:0000256" key="4">
    <source>
        <dbReference type="SAM" id="Coils"/>
    </source>
</evidence>
<feature type="coiled-coil region" evidence="4">
    <location>
        <begin position="104"/>
        <end position="131"/>
    </location>
</feature>
<dbReference type="PROSITE" id="PS50297">
    <property type="entry name" value="ANK_REP_REGION"/>
    <property type="match status" value="2"/>
</dbReference>
<dbReference type="OrthoDB" id="341259at2759"/>
<organism evidence="5 6">
    <name type="scientific">Dendryphion nanum</name>
    <dbReference type="NCBI Taxonomy" id="256645"/>
    <lineage>
        <taxon>Eukaryota</taxon>
        <taxon>Fungi</taxon>
        <taxon>Dikarya</taxon>
        <taxon>Ascomycota</taxon>
        <taxon>Pezizomycotina</taxon>
        <taxon>Dothideomycetes</taxon>
        <taxon>Pleosporomycetidae</taxon>
        <taxon>Pleosporales</taxon>
        <taxon>Torulaceae</taxon>
        <taxon>Dendryphion</taxon>
    </lineage>
</organism>
<protein>
    <submittedName>
        <fullName evidence="5">Ankyrin repeat-containing domain protein</fullName>
    </submittedName>
</protein>
<dbReference type="InterPro" id="IPR036770">
    <property type="entry name" value="Ankyrin_rpt-contain_sf"/>
</dbReference>
<name>A0A9P9DGH5_9PLEO</name>
<dbReference type="Gene3D" id="1.25.40.20">
    <property type="entry name" value="Ankyrin repeat-containing domain"/>
    <property type="match status" value="3"/>
</dbReference>
<feature type="repeat" description="ANK" evidence="3">
    <location>
        <begin position="496"/>
        <end position="528"/>
    </location>
</feature>
<dbReference type="PROSITE" id="PS50088">
    <property type="entry name" value="ANK_REPEAT"/>
    <property type="match status" value="3"/>
</dbReference>